<dbReference type="GeneID" id="62884600"/>
<proteinExistence type="predicted"/>
<reference evidence="3 5" key="2">
    <citation type="submission" date="2019-07" db="EMBL/GenBank/DDBJ databases">
        <title>Genomic Encyclopedia of Archaeal and Bacterial Type Strains, Phase II (KMG-II): from individual species to whole genera.</title>
        <authorList>
            <person name="Goeker M."/>
        </authorList>
    </citation>
    <scope>NUCLEOTIDE SEQUENCE [LARGE SCALE GENOMIC DNA]</scope>
    <source>
        <strain evidence="3 5">DSM 3754</strain>
    </source>
</reference>
<dbReference type="Proteomes" id="UP000323075">
    <property type="component" value="Unassembled WGS sequence"/>
</dbReference>
<evidence type="ECO:0000313" key="4">
    <source>
        <dbReference type="Proteomes" id="UP000296216"/>
    </source>
</evidence>
<keyword evidence="1" id="KW-1133">Transmembrane helix</keyword>
<feature type="transmembrane region" description="Helical" evidence="1">
    <location>
        <begin position="161"/>
        <end position="182"/>
    </location>
</feature>
<feature type="transmembrane region" description="Helical" evidence="1">
    <location>
        <begin position="330"/>
        <end position="352"/>
    </location>
</feature>
<evidence type="ECO:0000313" key="3">
    <source>
        <dbReference type="EMBL" id="TYO76169.1"/>
    </source>
</evidence>
<name>A0A4D6GXS1_HALS9</name>
<feature type="transmembrane region" description="Helical" evidence="1">
    <location>
        <begin position="202"/>
        <end position="223"/>
    </location>
</feature>
<reference evidence="2 4" key="1">
    <citation type="journal article" date="2019" name="Microbiol. Resour. Announc.">
        <title>The Genome Sequence of the Halobacterium salinarum Type Strain Is Closely Related to That of Laboratory Strains NRC-1 and R1.</title>
        <authorList>
            <person name="Pfeiffer F."/>
            <person name="Marchfelder A."/>
            <person name="Habermann B."/>
            <person name="Dyall-Smith M.L."/>
        </authorList>
    </citation>
    <scope>NUCLEOTIDE SEQUENCE [LARGE SCALE GENOMIC DNA]</scope>
    <source>
        <strain evidence="2">91-R6</strain>
        <strain evidence="4">ATCC 33171 / DSM 3754 / JCM 8978 / NBRC 102687 / NCIMB 764 / 91-R6</strain>
    </source>
</reference>
<evidence type="ECO:0000313" key="2">
    <source>
        <dbReference type="EMBL" id="QCC45057.1"/>
    </source>
</evidence>
<dbReference type="RefSeq" id="WP_136361449.1">
    <property type="nucleotide sequence ID" value="NZ_VRYN01000003.1"/>
</dbReference>
<protein>
    <submittedName>
        <fullName evidence="3">ABC-2 type transport system permease protein</fullName>
    </submittedName>
    <submittedName>
        <fullName evidence="2">ABC-type transport system permease protein</fullName>
    </submittedName>
</protein>
<evidence type="ECO:0000313" key="5">
    <source>
        <dbReference type="Proteomes" id="UP000323075"/>
    </source>
</evidence>
<dbReference type="AlphaFoldDB" id="A0A4D6GXS1"/>
<keyword evidence="1" id="KW-0812">Transmembrane</keyword>
<organism evidence="2 4">
    <name type="scientific">Halobacterium salinarum (strain ATCC 33171 / DSM 3754 / JCM 8978 / NBRC 102687 / NCIMB 764 / 91-R6)</name>
    <dbReference type="NCBI Taxonomy" id="2597657"/>
    <lineage>
        <taxon>Archaea</taxon>
        <taxon>Methanobacteriati</taxon>
        <taxon>Methanobacteriota</taxon>
        <taxon>Stenosarchaea group</taxon>
        <taxon>Halobacteria</taxon>
        <taxon>Halobacteriales</taxon>
        <taxon>Halobacteriaceae</taxon>
        <taxon>Halobacterium</taxon>
    </lineage>
</organism>
<dbReference type="Proteomes" id="UP000296216">
    <property type="component" value="Chromosome"/>
</dbReference>
<gene>
    <name evidence="3" type="ORF">APQ99_01726</name>
    <name evidence="2" type="ORF">HBSAL_07020</name>
</gene>
<evidence type="ECO:0000256" key="1">
    <source>
        <dbReference type="SAM" id="Phobius"/>
    </source>
</evidence>
<reference evidence="2" key="3">
    <citation type="journal article" name="MicrobiologyOpen">
        <title>Whole-genome comparison between the type strain of Halobacterium salinarum (DSM 3754(T)) and the laboratory strains R1 and NRC-1.</title>
        <authorList>
            <person name="Pfeiffer F."/>
            <person name="Losensky G."/>
            <person name="Marchfelder A."/>
            <person name="Habermann B."/>
            <person name="Dyall-Smith M."/>
        </authorList>
    </citation>
    <scope>NUCLEOTIDE SEQUENCE</scope>
    <source>
        <strain evidence="2">91-R6</strain>
    </source>
</reference>
<feature type="transmembrane region" description="Helical" evidence="1">
    <location>
        <begin position="235"/>
        <end position="260"/>
    </location>
</feature>
<keyword evidence="1" id="KW-0472">Membrane</keyword>
<dbReference type="EMBL" id="VRYN01000003">
    <property type="protein sequence ID" value="TYO76169.1"/>
    <property type="molecule type" value="Genomic_DNA"/>
</dbReference>
<feature type="transmembrane region" description="Helical" evidence="1">
    <location>
        <begin position="272"/>
        <end position="292"/>
    </location>
</feature>
<sequence length="356" mass="37581">MDVPSLLGKELRWGRHKLLALAAVFVVLPAVFAYVTVGFQHVLPTDAPIAVAPRTAAVTGDDLRVARAAVTVFSDPVIYQSRADALTALGREQVYAVVSVPPALADSARGAAAFTVYIDGSVVPYHEPSRAIVRLLQSGLGTAIPRDVTVSREFVGTQYSLSTYLVPSFVVSLTAIVALGYLPQTFEAEAAVLDRLRVETSLYAVVASKLLFFAALLVVPLVVFDAVTAVIGGSVSVLGVATLAVVVVTFLLLGLVAVAIQLLAGFGVWGRILNLLVLLFVLGFSGVVYPVGFFSPARRWVVRQVPTHYAVVTVRGLVLRGQPISTYADWLGGLVAAVGVAALVAGGTIELYERRA</sequence>
<accession>A0A4D6GXS1</accession>
<dbReference type="EMBL" id="CP038631">
    <property type="protein sequence ID" value="QCC45057.1"/>
    <property type="molecule type" value="Genomic_DNA"/>
</dbReference>